<keyword evidence="6" id="KW-0966">Cell projection</keyword>
<dbReference type="InterPro" id="IPR016616">
    <property type="entry name" value="Bardet-Biedl_syndrome_2_prot"/>
</dbReference>
<comment type="subcellular location">
    <subcellularLocation>
        <location evidence="1">Cell projection</location>
        <location evidence="1">Cilium</location>
    </subcellularLocation>
    <subcellularLocation>
        <location evidence="2">Cytoplasm</location>
        <location evidence="2">Cytoskeleton</location>
    </subcellularLocation>
</comment>
<feature type="domain" description="BBS2 GAE" evidence="8">
    <location>
        <begin position="427"/>
        <end position="501"/>
    </location>
</feature>
<dbReference type="InterPro" id="IPR029430">
    <property type="entry name" value="BBS2_N"/>
</dbReference>
<dbReference type="InterPro" id="IPR055380">
    <property type="entry name" value="BBS2_hp_dom"/>
</dbReference>
<dbReference type="InterPro" id="IPR055379">
    <property type="entry name" value="BBS2_pf_dom"/>
</dbReference>
<evidence type="ECO:0000256" key="1">
    <source>
        <dbReference type="ARBA" id="ARBA00004138"/>
    </source>
</evidence>
<keyword evidence="4" id="KW-0969">Cilium</keyword>
<evidence type="ECO:0000313" key="12">
    <source>
        <dbReference type="EMBL" id="KAK2960467.1"/>
    </source>
</evidence>
<evidence type="ECO:0000256" key="3">
    <source>
        <dbReference type="ARBA" id="ARBA00022490"/>
    </source>
</evidence>
<keyword evidence="13" id="KW-1185">Reference proteome</keyword>
<gene>
    <name evidence="12" type="ORF">BLNAU_4684</name>
</gene>
<dbReference type="PANTHER" id="PTHR32465:SF0">
    <property type="entry name" value="BARDET-BIEDL SYNDROME 2 PROTEIN"/>
    <property type="match status" value="1"/>
</dbReference>
<evidence type="ECO:0000256" key="4">
    <source>
        <dbReference type="ARBA" id="ARBA00023069"/>
    </source>
</evidence>
<comment type="caution">
    <text evidence="12">The sequence shown here is derived from an EMBL/GenBank/DDBJ whole genome shotgun (WGS) entry which is preliminary data.</text>
</comment>
<dbReference type="SUPFAM" id="SSF50978">
    <property type="entry name" value="WD40 repeat-like"/>
    <property type="match status" value="1"/>
</dbReference>
<reference evidence="12 13" key="1">
    <citation type="journal article" date="2022" name="bioRxiv">
        <title>Genomics of Preaxostyla Flagellates Illuminates Evolutionary Transitions and the Path Towards Mitochondrial Loss.</title>
        <authorList>
            <person name="Novak L.V.F."/>
            <person name="Treitli S.C."/>
            <person name="Pyrih J."/>
            <person name="Halakuc P."/>
            <person name="Pipaliya S.V."/>
            <person name="Vacek V."/>
            <person name="Brzon O."/>
            <person name="Soukal P."/>
            <person name="Eme L."/>
            <person name="Dacks J.B."/>
            <person name="Karnkowska A."/>
            <person name="Elias M."/>
            <person name="Hampl V."/>
        </authorList>
    </citation>
    <scope>NUCLEOTIDE SEQUENCE [LARGE SCALE GENOMIC DNA]</scope>
    <source>
        <strain evidence="12">NAU3</strain>
        <tissue evidence="12">Gut</tissue>
    </source>
</reference>
<evidence type="ECO:0000259" key="10">
    <source>
        <dbReference type="Pfam" id="PF23350"/>
    </source>
</evidence>
<keyword evidence="5" id="KW-0206">Cytoskeleton</keyword>
<dbReference type="InterPro" id="IPR029333">
    <property type="entry name" value="BBS2_GAE_dom"/>
</dbReference>
<dbReference type="InterPro" id="IPR036322">
    <property type="entry name" value="WD40_repeat_dom_sf"/>
</dbReference>
<dbReference type="InterPro" id="IPR029429">
    <property type="entry name" value="BBS2_Mid"/>
</dbReference>
<evidence type="ECO:0000313" key="13">
    <source>
        <dbReference type="Proteomes" id="UP001281761"/>
    </source>
</evidence>
<evidence type="ECO:0000256" key="6">
    <source>
        <dbReference type="ARBA" id="ARBA00023273"/>
    </source>
</evidence>
<feature type="domain" description="BBS2 hairpin" evidence="11">
    <location>
        <begin position="609"/>
        <end position="706"/>
    </location>
</feature>
<evidence type="ECO:0000259" key="11">
    <source>
        <dbReference type="Pfam" id="PF23353"/>
    </source>
</evidence>
<organism evidence="12 13">
    <name type="scientific">Blattamonas nauphoetae</name>
    <dbReference type="NCBI Taxonomy" id="2049346"/>
    <lineage>
        <taxon>Eukaryota</taxon>
        <taxon>Metamonada</taxon>
        <taxon>Preaxostyla</taxon>
        <taxon>Oxymonadida</taxon>
        <taxon>Blattamonas</taxon>
    </lineage>
</organism>
<evidence type="ECO:0000256" key="2">
    <source>
        <dbReference type="ARBA" id="ARBA00004245"/>
    </source>
</evidence>
<dbReference type="EMBL" id="JARBJD010000023">
    <property type="protein sequence ID" value="KAK2960467.1"/>
    <property type="molecule type" value="Genomic_DNA"/>
</dbReference>
<dbReference type="PANTHER" id="PTHR32465">
    <property type="entry name" value="BARDET-BIEDL SYNDROME 2 PROTEIN"/>
    <property type="match status" value="1"/>
</dbReference>
<feature type="domain" description="Ciliary BBSome complex subunit 2 N-terminal" evidence="7">
    <location>
        <begin position="22"/>
        <end position="123"/>
    </location>
</feature>
<feature type="domain" description="Ciliary BBSome complex subunit 2 middle region" evidence="9">
    <location>
        <begin position="171"/>
        <end position="269"/>
    </location>
</feature>
<dbReference type="Pfam" id="PF23353">
    <property type="entry name" value="BBS2_hp"/>
    <property type="match status" value="1"/>
</dbReference>
<evidence type="ECO:0000259" key="9">
    <source>
        <dbReference type="Pfam" id="PF14783"/>
    </source>
</evidence>
<dbReference type="Pfam" id="PF14783">
    <property type="entry name" value="BBS2_Mid"/>
    <property type="match status" value="1"/>
</dbReference>
<proteinExistence type="predicted"/>
<accession>A0ABQ9Y9L7</accession>
<name>A0ABQ9Y9L7_9EUKA</name>
<dbReference type="Proteomes" id="UP001281761">
    <property type="component" value="Unassembled WGS sequence"/>
</dbReference>
<protein>
    <submittedName>
        <fullName evidence="12">BBS2 protein</fullName>
    </submittedName>
</protein>
<evidence type="ECO:0000259" key="8">
    <source>
        <dbReference type="Pfam" id="PF14782"/>
    </source>
</evidence>
<dbReference type="Pfam" id="PF14781">
    <property type="entry name" value="BBS2_N"/>
    <property type="match status" value="1"/>
</dbReference>
<evidence type="ECO:0000256" key="5">
    <source>
        <dbReference type="ARBA" id="ARBA00023212"/>
    </source>
</evidence>
<dbReference type="Pfam" id="PF14782">
    <property type="entry name" value="BBS2_GAE"/>
    <property type="match status" value="1"/>
</dbReference>
<sequence length="1200" mass="133968">MDAFKIAAFDFTLKTKIGDITSGTFEPNTPSIVCSTERGKILLFTPNFGAGNTQTVYEEDSSAIRTLSINGKVVGLATGVLDHEWNRDSLIIGMETTVRAYDVFINSDHFFSTVNDGVNGVCILANSPKEDPLVYAAGNGSVRGLNKRGEEESWILTGEEVKAMTPFTTEGGDVGLLLSTANSRIQFFKRGELAFSISESDDATHLEMLSPGNFAYSLESGTVGVYSNSLPLWKHTYASEVTAIAGFDCDSDGEAELIIALSDGTIEGRRQLSGEVVFTNSIHEHICKLFKWKNILSEPEKLCVATTDGHILGYAPSVIDYPDLPPTVRQAIKPVKLENAPQSLTATIPLSATPEELLEFLTEKKNSLLRKVEELEGLVKTKKTTLAVENAIPPTTKVKVYPKTNESKKRLELVLSFVSSSSLQHCNTNNDTVIKAVVLFSDIMFPQGSFIHVAQPPSSLISFPINPPKHKPLTIVAAVLVGNRGQDTYHVFKQQVPLKRFPLHVCVQTPIQFDSHVTFTLSDRIERIAIWLSTAFPLVVKETVISELNVTFRCFGDDNDPLQIVAVPSTNGGVRVTILGKLMATVTEVVSDIYDFFNVHECTSVACFPTEISNFRTTLKRIIDLNLLRVQLTADIAERTGNAKVALVKAEDARLMGDMVELNEWLQTLDSENKELLKGYRVRQKNHEDLMSGLKEVNKVIQYASRMRRGTAALKIINESRSAIRQNKIDAIVKIVETGGTYFAIDHSINPGSSSSVNMACCDVEHCASCINEHFKLYKFCPFCQRQYNEDNIRALSLQERLSLFGKLSPAAQNQQLPEVESQSKTMWDQGLKVLEGFYNIVDLRKQKISTHFEELRNSLQEMLFSAHEELQLGYMMYLHDLDQKKSMAQTALNNILLMYNMVLLLVQTGKSADPSVELLRSFSDQCDQLTTKIDFLAKDCSLRGLRPEDYDDIGGWKTYFASMTESAALQQPTLSENPETEDKETRLSLSLPLETRVVSNPGRIWNDIVSPRVECWFVIDDIWTDVIKNEDKLVVSPLFTHHSIHFPFDVSVFAQDYPTTDIEEEEQQAQLIDITYGVAVTFESLDAGLRSLRTELSRPISSPLSCKLPRLIVSLVGKSKEKSKIIQLKQEDLNGDSSIVIPSFFKHPEVTSYRLENDKRTRIRVVVEFDSWVDIAFSLQNKIYGKDCTVDTLVQPAPT</sequence>
<keyword evidence="3" id="KW-0963">Cytoplasm</keyword>
<dbReference type="Pfam" id="PF23350">
    <property type="entry name" value="BBS2_pf"/>
    <property type="match status" value="1"/>
</dbReference>
<feature type="domain" description="BBS2 platform" evidence="10">
    <location>
        <begin position="510"/>
        <end position="596"/>
    </location>
</feature>
<evidence type="ECO:0000259" key="7">
    <source>
        <dbReference type="Pfam" id="PF14781"/>
    </source>
</evidence>